<dbReference type="NCBIfam" id="TIGR01484">
    <property type="entry name" value="HAD-SF-IIB"/>
    <property type="match status" value="1"/>
</dbReference>
<accession>A0A1H9F7F4</accession>
<dbReference type="SFLD" id="SFLDG01140">
    <property type="entry name" value="C2.B:_Phosphomannomutase_and_P"/>
    <property type="match status" value="1"/>
</dbReference>
<sequence>MDLDLVVIDLDETLLRSNKTYDRDRFARIKQGLSDRGCLLMIATGNSYHKVVDYFDQDEGRDIYFATDNGNYIVQNGQPIHVAKVDPNIIQPALAYITSQPGYYPMITDGTITYFRQEKPSVMKQFWQYNNNAETIDQFADLPADFAVTKIAIHTEHNLAESKTMAQELGRRFPTSTVVTSGEGWIDLISQHGGKGSAVQFLENKRQIQPAKAMAFGDSLNDLSMMERVAYSMAMGNADPDLLAACRYQIASNEEQAVLDILERYLREGNLDFLTAYQHSKGVNHG</sequence>
<dbReference type="InterPro" id="IPR023214">
    <property type="entry name" value="HAD_sf"/>
</dbReference>
<dbReference type="PANTHER" id="PTHR10000:SF53">
    <property type="entry name" value="5-AMINO-6-(5-PHOSPHO-D-RIBITYLAMINO)URACIL PHOSPHATASE YBJI-RELATED"/>
    <property type="match status" value="1"/>
</dbReference>
<proteinExistence type="predicted"/>
<dbReference type="InterPro" id="IPR000150">
    <property type="entry name" value="Cof"/>
</dbReference>
<protein>
    <recommendedName>
        <fullName evidence="3">Haloacid dehalogenase-like hydrolase</fullName>
    </recommendedName>
</protein>
<dbReference type="AlphaFoldDB" id="A0A1H9F7F4"/>
<dbReference type="Gene3D" id="3.30.1240.10">
    <property type="match status" value="1"/>
</dbReference>
<dbReference type="OrthoDB" id="9814970at2"/>
<dbReference type="GO" id="GO:0000287">
    <property type="term" value="F:magnesium ion binding"/>
    <property type="evidence" value="ECO:0007669"/>
    <property type="project" value="TreeGrafter"/>
</dbReference>
<evidence type="ECO:0000313" key="2">
    <source>
        <dbReference type="Proteomes" id="UP000198833"/>
    </source>
</evidence>
<gene>
    <name evidence="1" type="ORF">SAMN04488558_10898</name>
</gene>
<dbReference type="STRING" id="89093.SAMN04488558_10898"/>
<dbReference type="GO" id="GO:0005829">
    <property type="term" value="C:cytosol"/>
    <property type="evidence" value="ECO:0007669"/>
    <property type="project" value="TreeGrafter"/>
</dbReference>
<reference evidence="1 2" key="1">
    <citation type="submission" date="2016-10" db="EMBL/GenBank/DDBJ databases">
        <authorList>
            <person name="de Groot N.N."/>
        </authorList>
    </citation>
    <scope>NUCLEOTIDE SEQUENCE [LARGE SCALE GENOMIC DNA]</scope>
    <source>
        <strain evidence="1 2">DSM 15695</strain>
    </source>
</reference>
<dbReference type="PANTHER" id="PTHR10000">
    <property type="entry name" value="PHOSPHOSERINE PHOSPHATASE"/>
    <property type="match status" value="1"/>
</dbReference>
<organism evidence="1 2">
    <name type="scientific">Ignavigranum ruoffiae</name>
    <dbReference type="NCBI Taxonomy" id="89093"/>
    <lineage>
        <taxon>Bacteria</taxon>
        <taxon>Bacillati</taxon>
        <taxon>Bacillota</taxon>
        <taxon>Bacilli</taxon>
        <taxon>Lactobacillales</taxon>
        <taxon>Aerococcaceae</taxon>
        <taxon>Ignavigranum</taxon>
    </lineage>
</organism>
<dbReference type="SFLD" id="SFLDS00003">
    <property type="entry name" value="Haloacid_Dehalogenase"/>
    <property type="match status" value="1"/>
</dbReference>
<dbReference type="InterPro" id="IPR036412">
    <property type="entry name" value="HAD-like_sf"/>
</dbReference>
<evidence type="ECO:0000313" key="1">
    <source>
        <dbReference type="EMBL" id="SEQ33862.1"/>
    </source>
</evidence>
<dbReference type="RefSeq" id="WP_092572300.1">
    <property type="nucleotide sequence ID" value="NZ_CALUDV010000038.1"/>
</dbReference>
<dbReference type="PROSITE" id="PS01229">
    <property type="entry name" value="COF_2"/>
    <property type="match status" value="1"/>
</dbReference>
<dbReference type="GO" id="GO:0016791">
    <property type="term" value="F:phosphatase activity"/>
    <property type="evidence" value="ECO:0007669"/>
    <property type="project" value="TreeGrafter"/>
</dbReference>
<evidence type="ECO:0008006" key="3">
    <source>
        <dbReference type="Google" id="ProtNLM"/>
    </source>
</evidence>
<dbReference type="Proteomes" id="UP000198833">
    <property type="component" value="Unassembled WGS sequence"/>
</dbReference>
<dbReference type="InterPro" id="IPR006379">
    <property type="entry name" value="HAD-SF_hydro_IIB"/>
</dbReference>
<dbReference type="EMBL" id="FOEN01000008">
    <property type="protein sequence ID" value="SEQ33862.1"/>
    <property type="molecule type" value="Genomic_DNA"/>
</dbReference>
<dbReference type="Gene3D" id="3.40.50.1000">
    <property type="entry name" value="HAD superfamily/HAD-like"/>
    <property type="match status" value="1"/>
</dbReference>
<name>A0A1H9F7F4_9LACT</name>
<dbReference type="NCBIfam" id="TIGR00099">
    <property type="entry name" value="Cof-subfamily"/>
    <property type="match status" value="1"/>
</dbReference>
<keyword evidence="2" id="KW-1185">Reference proteome</keyword>
<dbReference type="Pfam" id="PF08282">
    <property type="entry name" value="Hydrolase_3"/>
    <property type="match status" value="1"/>
</dbReference>
<dbReference type="SUPFAM" id="SSF56784">
    <property type="entry name" value="HAD-like"/>
    <property type="match status" value="1"/>
</dbReference>